<reference evidence="4 5" key="1">
    <citation type="submission" date="2020-04" db="EMBL/GenBank/DDBJ databases">
        <title>Chromosome-level genome assembly of a cyprinid fish Onychostoma macrolepis by integration of Nanopore Sequencing, Bionano and Hi-C technology.</title>
        <authorList>
            <person name="Wang D."/>
        </authorList>
    </citation>
    <scope>NUCLEOTIDE SEQUENCE [LARGE SCALE GENOMIC DNA]</scope>
    <source>
        <strain evidence="4">SWU-2019</strain>
        <tissue evidence="4">Muscle</tissue>
    </source>
</reference>
<protein>
    <recommendedName>
        <fullName evidence="3">Immunoglobulin V-set domain-containing protein</fullName>
    </recommendedName>
</protein>
<feature type="region of interest" description="Disordered" evidence="1">
    <location>
        <begin position="25"/>
        <end position="53"/>
    </location>
</feature>
<feature type="region of interest" description="Disordered" evidence="1">
    <location>
        <begin position="277"/>
        <end position="303"/>
    </location>
</feature>
<comment type="caution">
    <text evidence="4">The sequence shown here is derived from an EMBL/GenBank/DDBJ whole genome shotgun (WGS) entry which is preliminary data.</text>
</comment>
<feature type="transmembrane region" description="Helical" evidence="2">
    <location>
        <begin position="90"/>
        <end position="109"/>
    </location>
</feature>
<dbReference type="EMBL" id="JAAMOB010000022">
    <property type="protein sequence ID" value="KAF4097306.1"/>
    <property type="molecule type" value="Genomic_DNA"/>
</dbReference>
<dbReference type="Gene3D" id="2.60.40.10">
    <property type="entry name" value="Immunoglobulins"/>
    <property type="match status" value="1"/>
</dbReference>
<name>A0A7J6BQV2_9TELE</name>
<organism evidence="4 5">
    <name type="scientific">Onychostoma macrolepis</name>
    <dbReference type="NCBI Taxonomy" id="369639"/>
    <lineage>
        <taxon>Eukaryota</taxon>
        <taxon>Metazoa</taxon>
        <taxon>Chordata</taxon>
        <taxon>Craniata</taxon>
        <taxon>Vertebrata</taxon>
        <taxon>Euteleostomi</taxon>
        <taxon>Actinopterygii</taxon>
        <taxon>Neopterygii</taxon>
        <taxon>Teleostei</taxon>
        <taxon>Ostariophysi</taxon>
        <taxon>Cypriniformes</taxon>
        <taxon>Cyprinidae</taxon>
        <taxon>Acrossocheilinae</taxon>
        <taxon>Onychostoma</taxon>
    </lineage>
</organism>
<feature type="domain" description="Immunoglobulin V-set" evidence="3">
    <location>
        <begin position="174"/>
        <end position="267"/>
    </location>
</feature>
<dbReference type="SUPFAM" id="SSF48726">
    <property type="entry name" value="Immunoglobulin"/>
    <property type="match status" value="1"/>
</dbReference>
<dbReference type="Proteomes" id="UP000579812">
    <property type="component" value="Unassembled WGS sequence"/>
</dbReference>
<dbReference type="PANTHER" id="PTHR21063">
    <property type="entry name" value="LFA-3"/>
    <property type="match status" value="1"/>
</dbReference>
<keyword evidence="5" id="KW-1185">Reference proteome</keyword>
<evidence type="ECO:0000256" key="2">
    <source>
        <dbReference type="SAM" id="Phobius"/>
    </source>
</evidence>
<dbReference type="Pfam" id="PF07686">
    <property type="entry name" value="V-set"/>
    <property type="match status" value="1"/>
</dbReference>
<dbReference type="AlphaFoldDB" id="A0A7J6BQV2"/>
<dbReference type="InterPro" id="IPR013783">
    <property type="entry name" value="Ig-like_fold"/>
</dbReference>
<dbReference type="InterPro" id="IPR013106">
    <property type="entry name" value="Ig_V-set"/>
</dbReference>
<evidence type="ECO:0000313" key="4">
    <source>
        <dbReference type="EMBL" id="KAF4097306.1"/>
    </source>
</evidence>
<evidence type="ECO:0000313" key="5">
    <source>
        <dbReference type="Proteomes" id="UP000579812"/>
    </source>
</evidence>
<feature type="compositionally biased region" description="Basic and acidic residues" evidence="1">
    <location>
        <begin position="43"/>
        <end position="53"/>
    </location>
</feature>
<feature type="compositionally biased region" description="Low complexity" evidence="1">
    <location>
        <begin position="133"/>
        <end position="144"/>
    </location>
</feature>
<feature type="region of interest" description="Disordered" evidence="1">
    <location>
        <begin position="131"/>
        <end position="161"/>
    </location>
</feature>
<evidence type="ECO:0000256" key="1">
    <source>
        <dbReference type="SAM" id="MobiDB-lite"/>
    </source>
</evidence>
<accession>A0A7J6BQV2</accession>
<keyword evidence="2" id="KW-0472">Membrane</keyword>
<evidence type="ECO:0000259" key="3">
    <source>
        <dbReference type="Pfam" id="PF07686"/>
    </source>
</evidence>
<dbReference type="InterPro" id="IPR036179">
    <property type="entry name" value="Ig-like_dom_sf"/>
</dbReference>
<keyword evidence="2" id="KW-0812">Transmembrane</keyword>
<dbReference type="PANTHER" id="PTHR21063:SF4">
    <property type="entry name" value="CD48 ANTIGEN-RELATED"/>
    <property type="match status" value="1"/>
</dbReference>
<keyword evidence="2" id="KW-1133">Transmembrane helix</keyword>
<gene>
    <name evidence="4" type="ORF">G5714_021314</name>
</gene>
<sequence>MPEEAAYQGQPVGEEHIRLINGVVPVDDAGDDDRPNNGAETPDQERHLQNNAFEKDEVKSVFIPVGESVALETEITEIHKTPGWSAGQSVLVCCFVLAAVVLFCGVLYYHHRTSTQAANQAQPDEEEHIGLTNGVVNGNAGDVNQPNSACAETPDQERHSQNSDFIETDEMTLMSAVVGETVTLHANVTEIQKNELIRWKFAKSREYNQAAFSVIAKWDKKSNEENLYNEERFKDRLQLHHNTGSLTITNITPKHYGHYKLQIFSEGRKITKTFSVASYDKKKRREDPEEKNSPLPSEIPNVH</sequence>
<proteinExistence type="predicted"/>